<feature type="region of interest" description="Disordered" evidence="1">
    <location>
        <begin position="1"/>
        <end position="20"/>
    </location>
</feature>
<protein>
    <submittedName>
        <fullName evidence="2">Uncharacterized protein</fullName>
    </submittedName>
</protein>
<reference evidence="2 3" key="1">
    <citation type="submission" date="2019-06" db="EMBL/GenBank/DDBJ databases">
        <title>Draft genomes of female and male turbot (Scophthalmus maximus).</title>
        <authorList>
            <person name="Xu H."/>
            <person name="Xu X.-W."/>
            <person name="Shao C."/>
            <person name="Chen S."/>
        </authorList>
    </citation>
    <scope>NUCLEOTIDE SEQUENCE [LARGE SCALE GENOMIC DNA]</scope>
    <source>
        <strain evidence="2">Ysfricsl-2016a</strain>
        <tissue evidence="2">Blood</tissue>
    </source>
</reference>
<feature type="region of interest" description="Disordered" evidence="1">
    <location>
        <begin position="33"/>
        <end position="55"/>
    </location>
</feature>
<feature type="compositionally biased region" description="Polar residues" evidence="1">
    <location>
        <begin position="100"/>
        <end position="111"/>
    </location>
</feature>
<feature type="compositionally biased region" description="Gly residues" evidence="1">
    <location>
        <begin position="1"/>
        <end position="12"/>
    </location>
</feature>
<proteinExistence type="predicted"/>
<name>A0A6A4RJF8_SCOMX</name>
<dbReference type="AlphaFoldDB" id="A0A6A4RJF8"/>
<gene>
    <name evidence="2" type="ORF">F2P81_025202</name>
</gene>
<evidence type="ECO:0000313" key="3">
    <source>
        <dbReference type="Proteomes" id="UP000438429"/>
    </source>
</evidence>
<sequence>MGGVKGQTIGVGGEERDEEKARKVIIVVVEEEGETPRRYHRGQRGDSGEEDGSTIITPFNADVSQMAALRKKRATGSTGQRRRGSVHLTRRDQESECSVRLTSGNSSSQQGALMLLPAA</sequence>
<evidence type="ECO:0000313" key="2">
    <source>
        <dbReference type="EMBL" id="KAF0022576.1"/>
    </source>
</evidence>
<feature type="compositionally biased region" description="Basic residues" evidence="1">
    <location>
        <begin position="69"/>
        <end position="85"/>
    </location>
</feature>
<accession>A0A6A4RJF8</accession>
<feature type="region of interest" description="Disordered" evidence="1">
    <location>
        <begin position="69"/>
        <end position="119"/>
    </location>
</feature>
<comment type="caution">
    <text evidence="2">The sequence shown here is derived from an EMBL/GenBank/DDBJ whole genome shotgun (WGS) entry which is preliminary data.</text>
</comment>
<organism evidence="2 3">
    <name type="scientific">Scophthalmus maximus</name>
    <name type="common">Turbot</name>
    <name type="synonym">Psetta maxima</name>
    <dbReference type="NCBI Taxonomy" id="52904"/>
    <lineage>
        <taxon>Eukaryota</taxon>
        <taxon>Metazoa</taxon>
        <taxon>Chordata</taxon>
        <taxon>Craniata</taxon>
        <taxon>Vertebrata</taxon>
        <taxon>Euteleostomi</taxon>
        <taxon>Actinopterygii</taxon>
        <taxon>Neopterygii</taxon>
        <taxon>Teleostei</taxon>
        <taxon>Neoteleostei</taxon>
        <taxon>Acanthomorphata</taxon>
        <taxon>Carangaria</taxon>
        <taxon>Pleuronectiformes</taxon>
        <taxon>Pleuronectoidei</taxon>
        <taxon>Scophthalmidae</taxon>
        <taxon>Scophthalmus</taxon>
    </lineage>
</organism>
<evidence type="ECO:0000256" key="1">
    <source>
        <dbReference type="SAM" id="MobiDB-lite"/>
    </source>
</evidence>
<dbReference type="EMBL" id="VEVO01000025">
    <property type="protein sequence ID" value="KAF0022576.1"/>
    <property type="molecule type" value="Genomic_DNA"/>
</dbReference>
<dbReference type="Proteomes" id="UP000438429">
    <property type="component" value="Unassembled WGS sequence"/>
</dbReference>